<dbReference type="Pfam" id="PF00147">
    <property type="entry name" value="Fibrinogen_C"/>
    <property type="match status" value="1"/>
</dbReference>
<dbReference type="Proteomes" id="UP000075880">
    <property type="component" value="Unassembled WGS sequence"/>
</dbReference>
<dbReference type="GO" id="GO:0005615">
    <property type="term" value="C:extracellular space"/>
    <property type="evidence" value="ECO:0007669"/>
    <property type="project" value="TreeGrafter"/>
</dbReference>
<reference evidence="5" key="1">
    <citation type="submission" date="2024-04" db="UniProtKB">
        <authorList>
            <consortium name="EnsemblMetazoa"/>
        </authorList>
    </citation>
    <scope>IDENTIFICATION</scope>
    <source>
        <strain evidence="5">EBRO</strain>
    </source>
</reference>
<dbReference type="AlphaFoldDB" id="A0AAG5DGA9"/>
<dbReference type="PANTHER" id="PTHR19143">
    <property type="entry name" value="FIBRINOGEN/TENASCIN/ANGIOPOEITIN"/>
    <property type="match status" value="1"/>
</dbReference>
<dbReference type="SUPFAM" id="SSF56496">
    <property type="entry name" value="Fibrinogen C-terminal domain-like"/>
    <property type="match status" value="1"/>
</dbReference>
<dbReference type="CDD" id="cd00087">
    <property type="entry name" value="FReD"/>
    <property type="match status" value="1"/>
</dbReference>
<organism evidence="5 6">
    <name type="scientific">Anopheles atroparvus</name>
    <name type="common">European mosquito</name>
    <dbReference type="NCBI Taxonomy" id="41427"/>
    <lineage>
        <taxon>Eukaryota</taxon>
        <taxon>Metazoa</taxon>
        <taxon>Ecdysozoa</taxon>
        <taxon>Arthropoda</taxon>
        <taxon>Hexapoda</taxon>
        <taxon>Insecta</taxon>
        <taxon>Pterygota</taxon>
        <taxon>Neoptera</taxon>
        <taxon>Endopterygota</taxon>
        <taxon>Diptera</taxon>
        <taxon>Nematocera</taxon>
        <taxon>Culicoidea</taxon>
        <taxon>Culicidae</taxon>
        <taxon>Anophelinae</taxon>
        <taxon>Anopheles</taxon>
    </lineage>
</organism>
<protein>
    <recommendedName>
        <fullName evidence="4">Fibrinogen C-terminal domain-containing protein</fullName>
    </recommendedName>
</protein>
<evidence type="ECO:0000313" key="6">
    <source>
        <dbReference type="Proteomes" id="UP000075880"/>
    </source>
</evidence>
<dbReference type="InterPro" id="IPR014716">
    <property type="entry name" value="Fibrinogen_a/b/g_C_1"/>
</dbReference>
<dbReference type="InterPro" id="IPR050373">
    <property type="entry name" value="Fibrinogen_C-term_domain"/>
</dbReference>
<keyword evidence="6" id="KW-1185">Reference proteome</keyword>
<dbReference type="PROSITE" id="PS51406">
    <property type="entry name" value="FIBRINOGEN_C_2"/>
    <property type="match status" value="1"/>
</dbReference>
<feature type="signal peptide" evidence="3">
    <location>
        <begin position="1"/>
        <end position="18"/>
    </location>
</feature>
<sequence length="298" mass="35054">MWTRECFVLVCFTVWCSARPDSAMTGFGMEVLLTKLNILQDHLEEIEQKTRLRESNQEKIESARDINMQAKLDQLENKLNRIVPYSSCKEIPTNVSGIYDIQFGSNKTRLSVYCVQKAFGGGWILFQDRYYGKVNFNRNWNDYRDGFGDLKYEFWLGLKHLHQLTSERPHELIVQVKDFNGNYGYAHYDQFMIGSESEGYSLKIGNYKGTAGDALKFHNNMKFSTKDKDNDLGESQNCALNLQGGWWFNHCSYSHLNGIYGKNKDWQGKYQVKEMHWYQLKNDWRSMSYSRMMIRELD</sequence>
<dbReference type="PANTHER" id="PTHR19143:SF327">
    <property type="entry name" value="FI21813P1-RELATED"/>
    <property type="match status" value="1"/>
</dbReference>
<feature type="chain" id="PRO_5042612451" description="Fibrinogen C-terminal domain-containing protein" evidence="3">
    <location>
        <begin position="19"/>
        <end position="298"/>
    </location>
</feature>
<evidence type="ECO:0000256" key="1">
    <source>
        <dbReference type="ARBA" id="ARBA00023157"/>
    </source>
</evidence>
<name>A0AAG5DGA9_ANOAO</name>
<dbReference type="PROSITE" id="PS00514">
    <property type="entry name" value="FIBRINOGEN_C_1"/>
    <property type="match status" value="1"/>
</dbReference>
<dbReference type="InterPro" id="IPR020837">
    <property type="entry name" value="Fibrinogen_CS"/>
</dbReference>
<feature type="coiled-coil region" evidence="2">
    <location>
        <begin position="29"/>
        <end position="59"/>
    </location>
</feature>
<accession>A0AAG5DGA9</accession>
<dbReference type="EnsemblMetazoa" id="ENSAATROPT010982">
    <property type="protein sequence ID" value="ENSAATROPP009914"/>
    <property type="gene ID" value="ENSAATROPG008942"/>
</dbReference>
<keyword evidence="2" id="KW-0175">Coiled coil</keyword>
<keyword evidence="1" id="KW-1015">Disulfide bond</keyword>
<dbReference type="InterPro" id="IPR036056">
    <property type="entry name" value="Fibrinogen-like_C"/>
</dbReference>
<proteinExistence type="predicted"/>
<dbReference type="Gene3D" id="3.90.215.10">
    <property type="entry name" value="Gamma Fibrinogen, chain A, domain 1"/>
    <property type="match status" value="1"/>
</dbReference>
<evidence type="ECO:0000259" key="4">
    <source>
        <dbReference type="PROSITE" id="PS51406"/>
    </source>
</evidence>
<evidence type="ECO:0000256" key="3">
    <source>
        <dbReference type="SAM" id="SignalP"/>
    </source>
</evidence>
<dbReference type="SMART" id="SM00186">
    <property type="entry name" value="FBG"/>
    <property type="match status" value="1"/>
</dbReference>
<feature type="domain" description="Fibrinogen C-terminal" evidence="4">
    <location>
        <begin position="79"/>
        <end position="298"/>
    </location>
</feature>
<evidence type="ECO:0000256" key="2">
    <source>
        <dbReference type="SAM" id="Coils"/>
    </source>
</evidence>
<keyword evidence="3" id="KW-0732">Signal</keyword>
<evidence type="ECO:0000313" key="5">
    <source>
        <dbReference type="EnsemblMetazoa" id="ENSAATROPP009914"/>
    </source>
</evidence>
<dbReference type="InterPro" id="IPR002181">
    <property type="entry name" value="Fibrinogen_a/b/g_C_dom"/>
</dbReference>